<accession>A0A5C4NUW9</accession>
<protein>
    <submittedName>
        <fullName evidence="1">Uncharacterized protein</fullName>
    </submittedName>
</protein>
<dbReference type="InterPro" id="IPR046042">
    <property type="entry name" value="DUF6000"/>
</dbReference>
<dbReference type="AlphaFoldDB" id="A0A5C4NUW9"/>
<organism evidence="1 2">
    <name type="scientific">Janthinobacterium lividum</name>
    <dbReference type="NCBI Taxonomy" id="29581"/>
    <lineage>
        <taxon>Bacteria</taxon>
        <taxon>Pseudomonadati</taxon>
        <taxon>Pseudomonadota</taxon>
        <taxon>Betaproteobacteria</taxon>
        <taxon>Burkholderiales</taxon>
        <taxon>Oxalobacteraceae</taxon>
        <taxon>Janthinobacterium</taxon>
    </lineage>
</organism>
<name>A0A5C4NUW9_9BURK</name>
<dbReference type="EMBL" id="VDGE01000001">
    <property type="protein sequence ID" value="TNC77770.1"/>
    <property type="molecule type" value="Genomic_DNA"/>
</dbReference>
<sequence>MTVDSSLTPLQLHVAGATVRHDHPFAMPALPPQEPLTAALRDGWVRPLYMGLHQPQALACAQRLGQADATVIARLLGQFDWRSRTAGAYLAALTGQSAFTDQLGGLLLASEVCYAGSAYCLALAVFDTPASRDYLHRYLAHYLRQPQLHFDQEHAMAAIAYLDGQHGRDEAARHAPAWTAFTASRPGLALDDALAQFTSRMAALRALQAAAAGK</sequence>
<comment type="caution">
    <text evidence="1">The sequence shown here is derived from an EMBL/GenBank/DDBJ whole genome shotgun (WGS) entry which is preliminary data.</text>
</comment>
<proteinExistence type="predicted"/>
<gene>
    <name evidence="1" type="ORF">FHI69_00225</name>
</gene>
<dbReference type="RefSeq" id="WP_139088893.1">
    <property type="nucleotide sequence ID" value="NZ_VDGE01000001.1"/>
</dbReference>
<dbReference type="Proteomes" id="UP000305681">
    <property type="component" value="Unassembled WGS sequence"/>
</dbReference>
<evidence type="ECO:0000313" key="2">
    <source>
        <dbReference type="Proteomes" id="UP000305681"/>
    </source>
</evidence>
<evidence type="ECO:0000313" key="1">
    <source>
        <dbReference type="EMBL" id="TNC77770.1"/>
    </source>
</evidence>
<dbReference type="Pfam" id="PF19463">
    <property type="entry name" value="DUF6000"/>
    <property type="match status" value="1"/>
</dbReference>
<reference evidence="1 2" key="1">
    <citation type="submission" date="2019-06" db="EMBL/GenBank/DDBJ databases">
        <title>Genome sequence of Janthinobacterium lividum UCD_MED1.</title>
        <authorList>
            <person name="De Leon M.E."/>
            <person name="Jospin G."/>
        </authorList>
    </citation>
    <scope>NUCLEOTIDE SEQUENCE [LARGE SCALE GENOMIC DNA]</scope>
    <source>
        <strain evidence="1 2">UCD_MED1</strain>
    </source>
</reference>